<dbReference type="PANTHER" id="PTHR47723">
    <property type="entry name" value="OS05G0353850 PROTEIN"/>
    <property type="match status" value="1"/>
</dbReference>
<dbReference type="GO" id="GO:0003676">
    <property type="term" value="F:nucleic acid binding"/>
    <property type="evidence" value="ECO:0007669"/>
    <property type="project" value="InterPro"/>
</dbReference>
<protein>
    <recommendedName>
        <fullName evidence="1">RNase H type-1 domain-containing protein</fullName>
    </recommendedName>
</protein>
<sequence>MSEDVIVWTPSKSGGFTTRSAYEAMRLKRRSVKWAGLVWRKHVVPKYGFNAWQKLWRSDKGLEWRRKDGLYGVEAGLQGCLLVQATRVEVESDSMRAIMAINDIEKPPWYCVNLVTGIRQMASRICFNHVYREANRCADYLASLSSCNEPCQFFIPPLGSRLDNFVEEDKQDILY</sequence>
<dbReference type="InterPro" id="IPR036397">
    <property type="entry name" value="RNaseH_sf"/>
</dbReference>
<dbReference type="EMBL" id="JADFTS010000004">
    <property type="protein sequence ID" value="KAF9612307.1"/>
    <property type="molecule type" value="Genomic_DNA"/>
</dbReference>
<proteinExistence type="predicted"/>
<organism evidence="2 3">
    <name type="scientific">Coptis chinensis</name>
    <dbReference type="NCBI Taxonomy" id="261450"/>
    <lineage>
        <taxon>Eukaryota</taxon>
        <taxon>Viridiplantae</taxon>
        <taxon>Streptophyta</taxon>
        <taxon>Embryophyta</taxon>
        <taxon>Tracheophyta</taxon>
        <taxon>Spermatophyta</taxon>
        <taxon>Magnoliopsida</taxon>
        <taxon>Ranunculales</taxon>
        <taxon>Ranunculaceae</taxon>
        <taxon>Coptidoideae</taxon>
        <taxon>Coptis</taxon>
    </lineage>
</organism>
<dbReference type="CDD" id="cd06222">
    <property type="entry name" value="RNase_H_like"/>
    <property type="match status" value="1"/>
</dbReference>
<reference evidence="2 3" key="1">
    <citation type="submission" date="2020-10" db="EMBL/GenBank/DDBJ databases">
        <title>The Coptis chinensis genome and diversification of protoberbering-type alkaloids.</title>
        <authorList>
            <person name="Wang B."/>
            <person name="Shu S."/>
            <person name="Song C."/>
            <person name="Liu Y."/>
        </authorList>
    </citation>
    <scope>NUCLEOTIDE SEQUENCE [LARGE SCALE GENOMIC DNA]</scope>
    <source>
        <strain evidence="2">HL-2020</strain>
        <tissue evidence="2">Leaf</tissue>
    </source>
</reference>
<dbReference type="InterPro" id="IPR012337">
    <property type="entry name" value="RNaseH-like_sf"/>
</dbReference>
<feature type="domain" description="RNase H type-1" evidence="1">
    <location>
        <begin position="73"/>
        <end position="143"/>
    </location>
</feature>
<gene>
    <name evidence="2" type="ORF">IFM89_038877</name>
</gene>
<keyword evidence="3" id="KW-1185">Reference proteome</keyword>
<dbReference type="Pfam" id="PF13456">
    <property type="entry name" value="RVT_3"/>
    <property type="match status" value="1"/>
</dbReference>
<dbReference type="InterPro" id="IPR053151">
    <property type="entry name" value="RNase_H-like"/>
</dbReference>
<accession>A0A835M0Y0</accession>
<dbReference type="AlphaFoldDB" id="A0A835M0Y0"/>
<dbReference type="SUPFAM" id="SSF53098">
    <property type="entry name" value="Ribonuclease H-like"/>
    <property type="match status" value="1"/>
</dbReference>
<evidence type="ECO:0000313" key="3">
    <source>
        <dbReference type="Proteomes" id="UP000631114"/>
    </source>
</evidence>
<dbReference type="InterPro" id="IPR002156">
    <property type="entry name" value="RNaseH_domain"/>
</dbReference>
<dbReference type="GO" id="GO:0004523">
    <property type="term" value="F:RNA-DNA hybrid ribonuclease activity"/>
    <property type="evidence" value="ECO:0007669"/>
    <property type="project" value="InterPro"/>
</dbReference>
<dbReference type="InterPro" id="IPR044730">
    <property type="entry name" value="RNase_H-like_dom_plant"/>
</dbReference>
<evidence type="ECO:0000259" key="1">
    <source>
        <dbReference type="Pfam" id="PF13456"/>
    </source>
</evidence>
<dbReference type="OrthoDB" id="1728954at2759"/>
<comment type="caution">
    <text evidence="2">The sequence shown here is derived from an EMBL/GenBank/DDBJ whole genome shotgun (WGS) entry which is preliminary data.</text>
</comment>
<dbReference type="PANTHER" id="PTHR47723:SF19">
    <property type="entry name" value="POLYNUCLEOTIDYL TRANSFERASE, RIBONUCLEASE H-LIKE SUPERFAMILY PROTEIN"/>
    <property type="match status" value="1"/>
</dbReference>
<dbReference type="Proteomes" id="UP000631114">
    <property type="component" value="Unassembled WGS sequence"/>
</dbReference>
<evidence type="ECO:0000313" key="2">
    <source>
        <dbReference type="EMBL" id="KAF9612307.1"/>
    </source>
</evidence>
<name>A0A835M0Y0_9MAGN</name>
<dbReference type="Gene3D" id="3.30.420.10">
    <property type="entry name" value="Ribonuclease H-like superfamily/Ribonuclease H"/>
    <property type="match status" value="1"/>
</dbReference>